<protein>
    <submittedName>
        <fullName evidence="5">Fatty acyl-AMP ligase</fullName>
    </submittedName>
</protein>
<dbReference type="KEGG" id="ptx:ABW99_08195"/>
<comment type="similarity">
    <text evidence="1">Belongs to the ATP-dependent AMP-binding enzyme family.</text>
</comment>
<keyword evidence="3" id="KW-0812">Transmembrane</keyword>
<dbReference type="FunFam" id="3.40.50.12780:FF:000013">
    <property type="entry name" value="Long-chain-fatty-acid--AMP ligase FadD32"/>
    <property type="match status" value="1"/>
</dbReference>
<dbReference type="InterPro" id="IPR045851">
    <property type="entry name" value="AMP-bd_C_sf"/>
</dbReference>
<dbReference type="Proteomes" id="UP000036700">
    <property type="component" value="Chromosome"/>
</dbReference>
<dbReference type="PROSITE" id="PS50075">
    <property type="entry name" value="CARRIER"/>
    <property type="match status" value="1"/>
</dbReference>
<dbReference type="SMART" id="SM00563">
    <property type="entry name" value="PlsC"/>
    <property type="match status" value="1"/>
</dbReference>
<evidence type="ECO:0000256" key="2">
    <source>
        <dbReference type="ARBA" id="ARBA00022598"/>
    </source>
</evidence>
<dbReference type="SUPFAM" id="SSF56801">
    <property type="entry name" value="Acetyl-CoA synthetase-like"/>
    <property type="match status" value="1"/>
</dbReference>
<dbReference type="AlphaFoldDB" id="A0A0G3ETZ8"/>
<dbReference type="STRING" id="445709.ABW99_08195"/>
<dbReference type="PATRIC" id="fig|445709.3.peg.1752"/>
<feature type="transmembrane region" description="Helical" evidence="3">
    <location>
        <begin position="695"/>
        <end position="717"/>
    </location>
</feature>
<sequence length="932" mass="101777">MNPGNTETQLLATVEALAGELQGSPLAPGSVTLDTHFERDLGLDSLSRAELMNRVEQTCQVHLPIDAFAAAMTPADVLRVIATSATHAEPATSGDHPRLVPADEIDAPRDARTLVDVLLWHAERHPTRTHIVLVEDGVTATAYTYEALHRHAMRIAFGLHRYGIGPGDTVALMLPTCFEYFISFMGIMLCGAVAVPIYPPTRPSQLEEHVRRHTALLANAGVKALIASPEVVGVARLLRLNVPTIRQVLTPSAIATEAGGVLVRPRAEDTAFLQYTSGSTGDPKGVVLTHANLLANIRGMGQRVDIAVTDVLVSWLPLYHDMGLIGAWFAPMYYGLPLVVTSPMTFLARPASWLRLIDQYRGTMTTAPNFAYERCARRLKDDELRGLDLSSLRFAVCGAEPVSPDTMRAFAARFKPCGFDERALTAVYGLAENSVCLTFPLPRRGLRIDRIQRQALALAQQALPAQRDQPAVEIVGCGHPLPGSELRVVDERGLVLPERHIGRIEFRGTSATSGYYRNPAQTARLIRQGWLDTGDLGYLAEGELFITGRVKDLIIRGGRHFFPYELEEAVARVPGVLPHGVAVCGDTDPAGGTERMVILAETAETDPSRRAQIVAQINDATLKLFETPAEQVSLIPPHSVLKTSSGKIRHAATFELFRRGGDQLKVRPRWWQLASLARASLGPALRRGWQALVHALYGIYCWAILIMLGLPVWCAVVSRSDTHRNWRLAGRACRVFLRMIGIRLQTDFSAPTNPAKPPIMVANHASYLDGLILLAALPQPVNFVAKRELAEQRIAGPFLRAIGTRFVERDDYQGSLQAQALLSTQARHGDTPFFFPEGTFGRAAGLRTFRLGAFRVACATQRPIVPIALAGVRSILPDGDWVPHRGRAVLTQLAPVMPDGDDFAAALRLRDAARRAILAHCGEPSASGYGLR</sequence>
<dbReference type="GO" id="GO:0016874">
    <property type="term" value="F:ligase activity"/>
    <property type="evidence" value="ECO:0007669"/>
    <property type="project" value="UniProtKB-KW"/>
</dbReference>
<dbReference type="InterPro" id="IPR000873">
    <property type="entry name" value="AMP-dep_synth/lig_dom"/>
</dbReference>
<dbReference type="SUPFAM" id="SSF69593">
    <property type="entry name" value="Glycerol-3-phosphate (1)-acyltransferase"/>
    <property type="match status" value="1"/>
</dbReference>
<dbReference type="EMBL" id="CP011568">
    <property type="protein sequence ID" value="AKJ68191.1"/>
    <property type="molecule type" value="Genomic_DNA"/>
</dbReference>
<dbReference type="InterPro" id="IPR036736">
    <property type="entry name" value="ACP-like_sf"/>
</dbReference>
<evidence type="ECO:0000313" key="5">
    <source>
        <dbReference type="EMBL" id="AKJ68191.1"/>
    </source>
</evidence>
<evidence type="ECO:0000256" key="1">
    <source>
        <dbReference type="ARBA" id="ARBA00006432"/>
    </source>
</evidence>
<dbReference type="PANTHER" id="PTHR22754:SF32">
    <property type="entry name" value="DISCO-INTERACTING PROTEIN 2"/>
    <property type="match status" value="1"/>
</dbReference>
<dbReference type="Pfam" id="PF01553">
    <property type="entry name" value="Acyltransferase"/>
    <property type="match status" value="1"/>
</dbReference>
<dbReference type="CDD" id="cd05931">
    <property type="entry name" value="FAAL"/>
    <property type="match status" value="1"/>
</dbReference>
<dbReference type="PROSITE" id="PS00455">
    <property type="entry name" value="AMP_BINDING"/>
    <property type="match status" value="1"/>
</dbReference>
<keyword evidence="6" id="KW-1185">Reference proteome</keyword>
<dbReference type="CDD" id="cd07989">
    <property type="entry name" value="LPLAT_AGPAT-like"/>
    <property type="match status" value="1"/>
</dbReference>
<keyword evidence="3" id="KW-1133">Transmembrane helix</keyword>
<dbReference type="GO" id="GO:0016746">
    <property type="term" value="F:acyltransferase activity"/>
    <property type="evidence" value="ECO:0007669"/>
    <property type="project" value="InterPro"/>
</dbReference>
<gene>
    <name evidence="5" type="ORF">ABW99_08195</name>
</gene>
<dbReference type="GO" id="GO:0070566">
    <property type="term" value="F:adenylyltransferase activity"/>
    <property type="evidence" value="ECO:0007669"/>
    <property type="project" value="TreeGrafter"/>
</dbReference>
<evidence type="ECO:0000259" key="4">
    <source>
        <dbReference type="PROSITE" id="PS50075"/>
    </source>
</evidence>
<name>A0A0G3ETZ8_9BURK</name>
<dbReference type="SUPFAM" id="SSF47336">
    <property type="entry name" value="ACP-like"/>
    <property type="match status" value="1"/>
</dbReference>
<proteinExistence type="inferred from homology"/>
<dbReference type="InterPro" id="IPR042099">
    <property type="entry name" value="ANL_N_sf"/>
</dbReference>
<keyword evidence="3" id="KW-0472">Membrane</keyword>
<dbReference type="Pfam" id="PF00501">
    <property type="entry name" value="AMP-binding"/>
    <property type="match status" value="1"/>
</dbReference>
<dbReference type="PANTHER" id="PTHR22754">
    <property type="entry name" value="DISCO-INTERACTING PROTEIN 2 DIP2 -RELATED"/>
    <property type="match status" value="1"/>
</dbReference>
<evidence type="ECO:0000313" key="6">
    <source>
        <dbReference type="Proteomes" id="UP000036700"/>
    </source>
</evidence>
<dbReference type="InterPro" id="IPR040097">
    <property type="entry name" value="FAAL/FAAC"/>
</dbReference>
<dbReference type="RefSeq" id="WP_047214011.1">
    <property type="nucleotide sequence ID" value="NZ_CP011568.3"/>
</dbReference>
<dbReference type="Gene3D" id="3.40.50.12780">
    <property type="entry name" value="N-terminal domain of ligase-like"/>
    <property type="match status" value="1"/>
</dbReference>
<dbReference type="InterPro" id="IPR020845">
    <property type="entry name" value="AMP-binding_CS"/>
</dbReference>
<dbReference type="Gene3D" id="3.30.300.30">
    <property type="match status" value="1"/>
</dbReference>
<organism evidence="5 6">
    <name type="scientific">Pandoraea thiooxydans</name>
    <dbReference type="NCBI Taxonomy" id="445709"/>
    <lineage>
        <taxon>Bacteria</taxon>
        <taxon>Pseudomonadati</taxon>
        <taxon>Pseudomonadota</taxon>
        <taxon>Betaproteobacteria</taxon>
        <taxon>Burkholderiales</taxon>
        <taxon>Burkholderiaceae</taxon>
        <taxon>Pandoraea</taxon>
    </lineage>
</organism>
<keyword evidence="2 5" id="KW-0436">Ligase</keyword>
<dbReference type="InterPro" id="IPR002123">
    <property type="entry name" value="Plipid/glycerol_acylTrfase"/>
</dbReference>
<dbReference type="InterPro" id="IPR009081">
    <property type="entry name" value="PP-bd_ACP"/>
</dbReference>
<dbReference type="Pfam" id="PF00550">
    <property type="entry name" value="PP-binding"/>
    <property type="match status" value="1"/>
</dbReference>
<dbReference type="GO" id="GO:0005886">
    <property type="term" value="C:plasma membrane"/>
    <property type="evidence" value="ECO:0007669"/>
    <property type="project" value="TreeGrafter"/>
</dbReference>
<reference evidence="6" key="1">
    <citation type="submission" date="2015-06" db="EMBL/GenBank/DDBJ databases">
        <authorList>
            <person name="Lim Y.L."/>
            <person name="Ee R."/>
            <person name="Yong D."/>
            <person name="How K.Y."/>
            <person name="Yin W.F."/>
            <person name="Chan K.G."/>
        </authorList>
    </citation>
    <scope>NUCLEOTIDE SEQUENCE [LARGE SCALE GENOMIC DNA]</scope>
    <source>
        <strain evidence="6">DSM 25325</strain>
    </source>
</reference>
<accession>A0A0G3ETZ8</accession>
<evidence type="ECO:0000256" key="3">
    <source>
        <dbReference type="SAM" id="Phobius"/>
    </source>
</evidence>
<dbReference type="GO" id="GO:0006633">
    <property type="term" value="P:fatty acid biosynthetic process"/>
    <property type="evidence" value="ECO:0007669"/>
    <property type="project" value="TreeGrafter"/>
</dbReference>
<dbReference type="Gene3D" id="1.10.1200.10">
    <property type="entry name" value="ACP-like"/>
    <property type="match status" value="1"/>
</dbReference>
<dbReference type="GO" id="GO:0071766">
    <property type="term" value="P:Actinobacterium-type cell wall biogenesis"/>
    <property type="evidence" value="ECO:0007669"/>
    <property type="project" value="UniProtKB-ARBA"/>
</dbReference>
<dbReference type="OrthoDB" id="6297021at2"/>
<feature type="domain" description="Carrier" evidence="4">
    <location>
        <begin position="8"/>
        <end position="85"/>
    </location>
</feature>